<dbReference type="PROSITE" id="PS01047">
    <property type="entry name" value="HMA_1"/>
    <property type="match status" value="1"/>
</dbReference>
<dbReference type="Pfam" id="PF00122">
    <property type="entry name" value="E1-E2_ATPase"/>
    <property type="match status" value="1"/>
</dbReference>
<organism evidence="13 14">
    <name type="scientific">Isoptericola luteus</name>
    <dbReference type="NCBI Taxonomy" id="2879484"/>
    <lineage>
        <taxon>Bacteria</taxon>
        <taxon>Bacillati</taxon>
        <taxon>Actinomycetota</taxon>
        <taxon>Actinomycetes</taxon>
        <taxon>Micrococcales</taxon>
        <taxon>Promicromonosporaceae</taxon>
        <taxon>Isoptericola</taxon>
    </lineage>
</organism>
<dbReference type="Pfam" id="PF00702">
    <property type="entry name" value="Hydrolase"/>
    <property type="match status" value="1"/>
</dbReference>
<dbReference type="SUPFAM" id="SSF81665">
    <property type="entry name" value="Calcium ATPase, transmembrane domain M"/>
    <property type="match status" value="1"/>
</dbReference>
<dbReference type="InterPro" id="IPR036163">
    <property type="entry name" value="HMA_dom_sf"/>
</dbReference>
<keyword evidence="14" id="KW-1185">Reference proteome</keyword>
<dbReference type="InterPro" id="IPR001757">
    <property type="entry name" value="P_typ_ATPase"/>
</dbReference>
<dbReference type="Gene3D" id="2.70.150.10">
    <property type="entry name" value="Calcium-transporting ATPase, cytoplasmic transduction domain A"/>
    <property type="match status" value="1"/>
</dbReference>
<feature type="transmembrane region" description="Helical" evidence="10">
    <location>
        <begin position="222"/>
        <end position="244"/>
    </location>
</feature>
<evidence type="ECO:0000256" key="8">
    <source>
        <dbReference type="ARBA" id="ARBA00022989"/>
    </source>
</evidence>
<dbReference type="Gene3D" id="3.40.50.1000">
    <property type="entry name" value="HAD superfamily/HAD-like"/>
    <property type="match status" value="1"/>
</dbReference>
<dbReference type="CDD" id="cd02094">
    <property type="entry name" value="P-type_ATPase_Cu-like"/>
    <property type="match status" value="1"/>
</dbReference>
<name>A0ABS7ZKX0_9MICO</name>
<dbReference type="NCBIfam" id="TIGR01525">
    <property type="entry name" value="ATPase-IB_hvy"/>
    <property type="match status" value="1"/>
</dbReference>
<sequence length="878" mass="89204">MSTPTASTALDGPGLPIAEIDLAIDGMTCASCVARVEKRLNRVDGVLATVNLPLESAHIELTADVDDAALVEAVEKAGYTAHVTARRDVAPPEPSAPSPAPTGPSTATSTATSTAGAGPVAAEPSHDVADGRAGAPAAHRADDAKGLRHTDLRGTDLRRRLVVSAVLTVPVVALSMLPALQLTGWQWLVAAFALPVVTWGAWPFHTAAARAARHGASTMDTLVSLGVVAATLWSLWALLLGGAGELGMRMRPSLLPSPSDGAPELYFEVAAVVTTFLLAGRYAEHRSRRRAGDALRALLELGAKDAERVRLTGDGTPAVGPDGARLTDRVPVAELRVGDVFVVRPGEKVATDGEVVEGASALDTSLLTGEPVPVDVGPGDAVTGATMNTSGHLLVRTTRVGEETTLAQIGRLVARAQTGKAPVARLADRISAVFVPVVLGLAVLTLAGWLLSGADLQLAFTAAVAVLIIACPCALGLATPTALLVGTGRGAQLGILIKGPQILESTRRVDTVVLDKTGTVTQGRMRVERVLTPTSPELSGSRARSGGPGPDSSLGAAEREVLAYAGAVEALSEHPIATAVADAATELSGPRARSDAPDPDSSTGADGVGIGALQAFDFRATPGGGVEAVVRRAHSGLAGLAADGGLNARRVLVGQPSWLAGQGVVLDGGLAAAFDDAERTGASAVVVAWDGAARGIVVLRDPVKATSAAAVRELRDLGLRPVLLTGDGEGAARVAAREVGIADDAVIARVLPQDKAAVVGRLQGEGRVVAMVGDGVNDAAALATADLGLAMGTGTDVAIEASDITLVRGDLRSAAAAVRLSRRTLRVIKQNLFWAFAYNVAAIPLAAAGLLNPMIAGAAMAASSVIVVGNSLRLRRAA</sequence>
<dbReference type="InterPro" id="IPR008250">
    <property type="entry name" value="ATPase_P-typ_transduc_dom_A_sf"/>
</dbReference>
<dbReference type="SFLD" id="SFLDS00003">
    <property type="entry name" value="Haloacid_Dehalogenase"/>
    <property type="match status" value="1"/>
</dbReference>
<evidence type="ECO:0000256" key="2">
    <source>
        <dbReference type="ARBA" id="ARBA00006024"/>
    </source>
</evidence>
<comment type="subcellular location">
    <subcellularLocation>
        <location evidence="1">Cell membrane</location>
        <topology evidence="1">Multi-pass membrane protein</topology>
    </subcellularLocation>
</comment>
<dbReference type="Proteomes" id="UP001319870">
    <property type="component" value="Unassembled WGS sequence"/>
</dbReference>
<keyword evidence="3 10" id="KW-0812">Transmembrane</keyword>
<feature type="compositionally biased region" description="Low complexity" evidence="11">
    <location>
        <begin position="539"/>
        <end position="553"/>
    </location>
</feature>
<keyword evidence="9 10" id="KW-0472">Membrane</keyword>
<evidence type="ECO:0000256" key="9">
    <source>
        <dbReference type="ARBA" id="ARBA00023136"/>
    </source>
</evidence>
<keyword evidence="5 10" id="KW-0547">Nucleotide-binding</keyword>
<reference evidence="13 14" key="1">
    <citation type="submission" date="2021-09" db="EMBL/GenBank/DDBJ databases">
        <title>Isoptericola luteus sp. nov., a novel bacterium isolated from Harbin, the capital city of Heilongjiang province.</title>
        <authorList>
            <person name="Li J."/>
        </authorList>
    </citation>
    <scope>NUCLEOTIDE SEQUENCE [LARGE SCALE GENOMIC DNA]</scope>
    <source>
        <strain evidence="13 14">NEAU-Y5</strain>
    </source>
</reference>
<gene>
    <name evidence="13" type="ORF">LEP48_14250</name>
</gene>
<dbReference type="InterPro" id="IPR018303">
    <property type="entry name" value="ATPase_P-typ_P_site"/>
</dbReference>
<dbReference type="InterPro" id="IPR017969">
    <property type="entry name" value="Heavy-metal-associated_CS"/>
</dbReference>
<proteinExistence type="inferred from homology"/>
<feature type="transmembrane region" description="Helical" evidence="10">
    <location>
        <begin position="458"/>
        <end position="485"/>
    </location>
</feature>
<feature type="transmembrane region" description="Helical" evidence="10">
    <location>
        <begin position="430"/>
        <end position="452"/>
    </location>
</feature>
<evidence type="ECO:0000259" key="12">
    <source>
        <dbReference type="PROSITE" id="PS50846"/>
    </source>
</evidence>
<evidence type="ECO:0000256" key="3">
    <source>
        <dbReference type="ARBA" id="ARBA00022692"/>
    </source>
</evidence>
<evidence type="ECO:0000256" key="5">
    <source>
        <dbReference type="ARBA" id="ARBA00022741"/>
    </source>
</evidence>
<dbReference type="InterPro" id="IPR023298">
    <property type="entry name" value="ATPase_P-typ_TM_dom_sf"/>
</dbReference>
<feature type="compositionally biased region" description="Pro residues" evidence="11">
    <location>
        <begin position="91"/>
        <end position="102"/>
    </location>
</feature>
<dbReference type="PROSITE" id="PS01229">
    <property type="entry name" value="COF_2"/>
    <property type="match status" value="1"/>
</dbReference>
<dbReference type="SUPFAM" id="SSF81653">
    <property type="entry name" value="Calcium ATPase, transduction domain A"/>
    <property type="match status" value="1"/>
</dbReference>
<dbReference type="SFLD" id="SFLDF00027">
    <property type="entry name" value="p-type_atpase"/>
    <property type="match status" value="1"/>
</dbReference>
<comment type="similarity">
    <text evidence="2 10">Belongs to the cation transport ATPase (P-type) (TC 3.A.3) family. Type IB subfamily.</text>
</comment>
<feature type="compositionally biased region" description="Low complexity" evidence="11">
    <location>
        <begin position="103"/>
        <end position="122"/>
    </location>
</feature>
<feature type="transmembrane region" description="Helical" evidence="10">
    <location>
        <begin position="161"/>
        <end position="179"/>
    </location>
</feature>
<dbReference type="PROSITE" id="PS00154">
    <property type="entry name" value="ATPASE_E1_E2"/>
    <property type="match status" value="1"/>
</dbReference>
<dbReference type="InterPro" id="IPR023299">
    <property type="entry name" value="ATPase_P-typ_cyto_dom_N"/>
</dbReference>
<dbReference type="SUPFAM" id="SSF56784">
    <property type="entry name" value="HAD-like"/>
    <property type="match status" value="1"/>
</dbReference>
<dbReference type="RefSeq" id="WP_225566263.1">
    <property type="nucleotide sequence ID" value="NZ_JAIXCQ010000010.1"/>
</dbReference>
<keyword evidence="4 10" id="KW-0479">Metal-binding</keyword>
<dbReference type="PANTHER" id="PTHR43520:SF8">
    <property type="entry name" value="P-TYPE CU(+) TRANSPORTER"/>
    <property type="match status" value="1"/>
</dbReference>
<dbReference type="EMBL" id="JAIXCQ010000010">
    <property type="protein sequence ID" value="MCA5894499.1"/>
    <property type="molecule type" value="Genomic_DNA"/>
</dbReference>
<dbReference type="Gene3D" id="3.40.1110.10">
    <property type="entry name" value="Calcium-transporting ATPase, cytoplasmic domain N"/>
    <property type="match status" value="1"/>
</dbReference>
<evidence type="ECO:0000256" key="6">
    <source>
        <dbReference type="ARBA" id="ARBA00022840"/>
    </source>
</evidence>
<feature type="transmembrane region" description="Helical" evidence="10">
    <location>
        <begin position="185"/>
        <end position="202"/>
    </location>
</feature>
<dbReference type="InterPro" id="IPR044492">
    <property type="entry name" value="P_typ_ATPase_HD_dom"/>
</dbReference>
<feature type="transmembrane region" description="Helical" evidence="10">
    <location>
        <begin position="264"/>
        <end position="283"/>
    </location>
</feature>
<feature type="region of interest" description="Disordered" evidence="11">
    <location>
        <begin position="526"/>
        <end position="554"/>
    </location>
</feature>
<evidence type="ECO:0000313" key="13">
    <source>
        <dbReference type="EMBL" id="MCA5894499.1"/>
    </source>
</evidence>
<evidence type="ECO:0000256" key="4">
    <source>
        <dbReference type="ARBA" id="ARBA00022723"/>
    </source>
</evidence>
<dbReference type="SUPFAM" id="SSF55008">
    <property type="entry name" value="HMA, heavy metal-associated domain"/>
    <property type="match status" value="1"/>
</dbReference>
<feature type="transmembrane region" description="Helical" evidence="10">
    <location>
        <begin position="831"/>
        <end position="848"/>
    </location>
</feature>
<evidence type="ECO:0000313" key="14">
    <source>
        <dbReference type="Proteomes" id="UP001319870"/>
    </source>
</evidence>
<keyword evidence="6 10" id="KW-0067">ATP-binding</keyword>
<dbReference type="Pfam" id="PF00403">
    <property type="entry name" value="HMA"/>
    <property type="match status" value="1"/>
</dbReference>
<feature type="region of interest" description="Disordered" evidence="11">
    <location>
        <begin position="587"/>
        <end position="606"/>
    </location>
</feature>
<dbReference type="InterPro" id="IPR023214">
    <property type="entry name" value="HAD_sf"/>
</dbReference>
<keyword evidence="8 10" id="KW-1133">Transmembrane helix</keyword>
<evidence type="ECO:0000256" key="7">
    <source>
        <dbReference type="ARBA" id="ARBA00022967"/>
    </source>
</evidence>
<accession>A0ABS7ZKX0</accession>
<dbReference type="PROSITE" id="PS50846">
    <property type="entry name" value="HMA_2"/>
    <property type="match status" value="1"/>
</dbReference>
<dbReference type="Gene3D" id="3.30.70.100">
    <property type="match status" value="1"/>
</dbReference>
<comment type="caution">
    <text evidence="13">The sequence shown here is derived from an EMBL/GenBank/DDBJ whole genome shotgun (WGS) entry which is preliminary data.</text>
</comment>
<dbReference type="PANTHER" id="PTHR43520">
    <property type="entry name" value="ATP7, ISOFORM B"/>
    <property type="match status" value="1"/>
</dbReference>
<dbReference type="InterPro" id="IPR059000">
    <property type="entry name" value="ATPase_P-type_domA"/>
</dbReference>
<evidence type="ECO:0000256" key="10">
    <source>
        <dbReference type="RuleBase" id="RU362081"/>
    </source>
</evidence>
<keyword evidence="10" id="KW-1003">Cell membrane</keyword>
<protein>
    <submittedName>
        <fullName evidence="13">Heavy metal translocating P-type ATPase</fullName>
    </submittedName>
</protein>
<evidence type="ECO:0000256" key="1">
    <source>
        <dbReference type="ARBA" id="ARBA00004651"/>
    </source>
</evidence>
<dbReference type="PRINTS" id="PR00119">
    <property type="entry name" value="CATATPASE"/>
</dbReference>
<dbReference type="NCBIfam" id="TIGR01494">
    <property type="entry name" value="ATPase_P-type"/>
    <property type="match status" value="2"/>
</dbReference>
<keyword evidence="7" id="KW-1278">Translocase</keyword>
<dbReference type="CDD" id="cd00371">
    <property type="entry name" value="HMA"/>
    <property type="match status" value="1"/>
</dbReference>
<feature type="transmembrane region" description="Helical" evidence="10">
    <location>
        <begin position="854"/>
        <end position="872"/>
    </location>
</feature>
<feature type="domain" description="HMA" evidence="12">
    <location>
        <begin position="18"/>
        <end position="82"/>
    </location>
</feature>
<feature type="region of interest" description="Disordered" evidence="11">
    <location>
        <begin position="85"/>
        <end position="147"/>
    </location>
</feature>
<dbReference type="InterPro" id="IPR006121">
    <property type="entry name" value="HMA_dom"/>
</dbReference>
<dbReference type="InterPro" id="IPR027256">
    <property type="entry name" value="P-typ_ATPase_IB"/>
</dbReference>
<dbReference type="SFLD" id="SFLDG00002">
    <property type="entry name" value="C1.7:_P-type_atpase_like"/>
    <property type="match status" value="1"/>
</dbReference>
<dbReference type="InterPro" id="IPR036412">
    <property type="entry name" value="HAD-like_sf"/>
</dbReference>
<evidence type="ECO:0000256" key="11">
    <source>
        <dbReference type="SAM" id="MobiDB-lite"/>
    </source>
</evidence>